<evidence type="ECO:0000313" key="2">
    <source>
        <dbReference type="Proteomes" id="UP000807353"/>
    </source>
</evidence>
<dbReference type="Proteomes" id="UP000807353">
    <property type="component" value="Unassembled WGS sequence"/>
</dbReference>
<protein>
    <submittedName>
        <fullName evidence="1">Uncharacterized protein</fullName>
    </submittedName>
</protein>
<keyword evidence="2" id="KW-1185">Reference proteome</keyword>
<proteinExistence type="predicted"/>
<comment type="caution">
    <text evidence="1">The sequence shown here is derived from an EMBL/GenBank/DDBJ whole genome shotgun (WGS) entry which is preliminary data.</text>
</comment>
<organism evidence="1 2">
    <name type="scientific">Collybia nuda</name>
    <dbReference type="NCBI Taxonomy" id="64659"/>
    <lineage>
        <taxon>Eukaryota</taxon>
        <taxon>Fungi</taxon>
        <taxon>Dikarya</taxon>
        <taxon>Basidiomycota</taxon>
        <taxon>Agaricomycotina</taxon>
        <taxon>Agaricomycetes</taxon>
        <taxon>Agaricomycetidae</taxon>
        <taxon>Agaricales</taxon>
        <taxon>Tricholomatineae</taxon>
        <taxon>Clitocybaceae</taxon>
        <taxon>Collybia</taxon>
    </lineage>
</organism>
<accession>A0A9P5Y7X7</accession>
<reference evidence="1" key="1">
    <citation type="submission" date="2020-11" db="EMBL/GenBank/DDBJ databases">
        <authorList>
            <consortium name="DOE Joint Genome Institute"/>
            <person name="Ahrendt S."/>
            <person name="Riley R."/>
            <person name="Andreopoulos W."/>
            <person name="Labutti K."/>
            <person name="Pangilinan J."/>
            <person name="Ruiz-Duenas F.J."/>
            <person name="Barrasa J.M."/>
            <person name="Sanchez-Garcia M."/>
            <person name="Camarero S."/>
            <person name="Miyauchi S."/>
            <person name="Serrano A."/>
            <person name="Linde D."/>
            <person name="Babiker R."/>
            <person name="Drula E."/>
            <person name="Ayuso-Fernandez I."/>
            <person name="Pacheco R."/>
            <person name="Padilla G."/>
            <person name="Ferreira P."/>
            <person name="Barriuso J."/>
            <person name="Kellner H."/>
            <person name="Castanera R."/>
            <person name="Alfaro M."/>
            <person name="Ramirez L."/>
            <person name="Pisabarro A.G."/>
            <person name="Kuo A."/>
            <person name="Tritt A."/>
            <person name="Lipzen A."/>
            <person name="He G."/>
            <person name="Yan M."/>
            <person name="Ng V."/>
            <person name="Cullen D."/>
            <person name="Martin F."/>
            <person name="Rosso M.-N."/>
            <person name="Henrissat B."/>
            <person name="Hibbett D."/>
            <person name="Martinez A.T."/>
            <person name="Grigoriev I.V."/>
        </authorList>
    </citation>
    <scope>NUCLEOTIDE SEQUENCE</scope>
    <source>
        <strain evidence="1">CBS 247.69</strain>
    </source>
</reference>
<feature type="non-terminal residue" evidence="1">
    <location>
        <position position="1"/>
    </location>
</feature>
<evidence type="ECO:0000313" key="1">
    <source>
        <dbReference type="EMBL" id="KAF9464344.1"/>
    </source>
</evidence>
<gene>
    <name evidence="1" type="ORF">BDZ94DRAFT_1162139</name>
</gene>
<dbReference type="AlphaFoldDB" id="A0A9P5Y7X7"/>
<sequence length="53" mass="6141">IKCDLPNCKFSPTHPKDCKPPRCNQTCWQYHQYPQQYSPHVDKFCPSCTGAGR</sequence>
<name>A0A9P5Y7X7_9AGAR</name>
<dbReference type="EMBL" id="MU150254">
    <property type="protein sequence ID" value="KAF9464344.1"/>
    <property type="molecule type" value="Genomic_DNA"/>
</dbReference>